<name>A0A2P5CUC4_TREOI</name>
<keyword evidence="3" id="KW-1185">Reference proteome</keyword>
<comment type="caution">
    <text evidence="2">The sequence shown here is derived from an EMBL/GenBank/DDBJ whole genome shotgun (WGS) entry which is preliminary data.</text>
</comment>
<reference evidence="3" key="1">
    <citation type="submission" date="2016-06" db="EMBL/GenBank/DDBJ databases">
        <title>Parallel loss of symbiosis genes in relatives of nitrogen-fixing non-legume Parasponia.</title>
        <authorList>
            <person name="Van Velzen R."/>
            <person name="Holmer R."/>
            <person name="Bu F."/>
            <person name="Rutten L."/>
            <person name="Van Zeijl A."/>
            <person name="Liu W."/>
            <person name="Santuari L."/>
            <person name="Cao Q."/>
            <person name="Sharma T."/>
            <person name="Shen D."/>
            <person name="Roswanjaya Y."/>
            <person name="Wardhani T."/>
            <person name="Kalhor M.S."/>
            <person name="Jansen J."/>
            <person name="Van den Hoogen J."/>
            <person name="Gungor B."/>
            <person name="Hartog M."/>
            <person name="Hontelez J."/>
            <person name="Verver J."/>
            <person name="Yang W.-C."/>
            <person name="Schijlen E."/>
            <person name="Repin R."/>
            <person name="Schilthuizen M."/>
            <person name="Schranz E."/>
            <person name="Heidstra R."/>
            <person name="Miyata K."/>
            <person name="Fedorova E."/>
            <person name="Kohlen W."/>
            <person name="Bisseling T."/>
            <person name="Smit S."/>
            <person name="Geurts R."/>
        </authorList>
    </citation>
    <scope>NUCLEOTIDE SEQUENCE [LARGE SCALE GENOMIC DNA]</scope>
    <source>
        <strain evidence="3">cv. RG33-2</strain>
    </source>
</reference>
<sequence>MSTTPTPNPSVNIGNKDGPPIYVNRIYESEVFETTENFEIEMSTAPTPSPSATIGNKDDPLFV</sequence>
<feature type="compositionally biased region" description="Polar residues" evidence="1">
    <location>
        <begin position="44"/>
        <end position="54"/>
    </location>
</feature>
<evidence type="ECO:0000313" key="2">
    <source>
        <dbReference type="EMBL" id="PON64647.1"/>
    </source>
</evidence>
<accession>A0A2P5CUC4</accession>
<dbReference type="Proteomes" id="UP000237000">
    <property type="component" value="Unassembled WGS sequence"/>
</dbReference>
<gene>
    <name evidence="2" type="ORF">TorRG33x02_272450</name>
</gene>
<evidence type="ECO:0000256" key="1">
    <source>
        <dbReference type="SAM" id="MobiDB-lite"/>
    </source>
</evidence>
<dbReference type="AlphaFoldDB" id="A0A2P5CUC4"/>
<dbReference type="InParanoid" id="A0A2P5CUC4"/>
<dbReference type="EMBL" id="JXTC01000326">
    <property type="protein sequence ID" value="PON64647.1"/>
    <property type="molecule type" value="Genomic_DNA"/>
</dbReference>
<protein>
    <submittedName>
        <fullName evidence="2">Uncharacterized protein</fullName>
    </submittedName>
</protein>
<feature type="region of interest" description="Disordered" evidence="1">
    <location>
        <begin position="41"/>
        <end position="63"/>
    </location>
</feature>
<organism evidence="2 3">
    <name type="scientific">Trema orientale</name>
    <name type="common">Charcoal tree</name>
    <name type="synonym">Celtis orientalis</name>
    <dbReference type="NCBI Taxonomy" id="63057"/>
    <lineage>
        <taxon>Eukaryota</taxon>
        <taxon>Viridiplantae</taxon>
        <taxon>Streptophyta</taxon>
        <taxon>Embryophyta</taxon>
        <taxon>Tracheophyta</taxon>
        <taxon>Spermatophyta</taxon>
        <taxon>Magnoliopsida</taxon>
        <taxon>eudicotyledons</taxon>
        <taxon>Gunneridae</taxon>
        <taxon>Pentapetalae</taxon>
        <taxon>rosids</taxon>
        <taxon>fabids</taxon>
        <taxon>Rosales</taxon>
        <taxon>Cannabaceae</taxon>
        <taxon>Trema</taxon>
    </lineage>
</organism>
<proteinExistence type="predicted"/>
<evidence type="ECO:0000313" key="3">
    <source>
        <dbReference type="Proteomes" id="UP000237000"/>
    </source>
</evidence>